<sequence>MFDGRDLFGFKEDFYTKVAANRRYGPSRGCIVQGYVVCLGLLRRDPLHYLFKAIYIISNEGTELMIHLCSCRGGSSLTPERRRKRAAVASCKVCGGKPLADGSGLLSGSMLSTVGLEHRNIINPNLTWKTVTKGNRTSSRRPRKCTANILNHGDDLIDKNQKMDDNMSVSESEKLGVNVLGRRFSDKLEQVPIKKRRFLFRSPSPPMPFADMEEPALRVKSLTASVCMESSPNSNAKRRVKKIDSTVSYGLNLGGTARIVKSEEIHGKLDYSEDFSGISILAAAACSDGIEVGTSSTESCFVAKESFKEPSPTLLEISKDGANSSSISEVRVEGVPLETSDSSAIHVATSFSKAIIDGKNTGVPFPNSTVAMLPISPSKKVDTLKRRVSSSLDDRLHWDLNIVMDAWDDPCEDYISTSERGDAYVTSEDCEKPPVFKDSEALMDRKDTQGGSERTLEDVVAVVVSAGISEEIGRFASPGVSTPVNLDRVEHKSNPLLATNYSLDNMREHKSKPFHNQETSSPSVDSDSPVPENCPNRVSPDSMCKQTGAGLALLHKSGDFTCSSNPRHGDYREAISEMASGVLNDAKNKSEILVASKVSLNCEEQSTSGTSVEGEHTFNAATNEQDSKVSIADGENVNANEQNSSTLVESPRVVDASLSVDRWSTQEACNSNDDPVNSSSKIAFDDSFDDNEYDTDVSESGPAHVSVSEKTIEELQTGYESQYEDGELREEPNGHYMWEDDAGDEGDTEHVDYGSEDGLDCKKEKSLEVDHVDFEGEVVNERKIHEAYSQPYQRGSSNMELRLGKRRQLNSVNEQSVGHLGRINGINVEMLSAKESCQLERSRVKFTGWSQGPRRCESSMEMVTGYEDGIDLTSRKDRGYLKWSRSNNVDYTNHRFQRNNSGSTQPIARNGSSLQLHGRGRVGDRWLDSSGRQQFVSNRRHSPNYYGPKAGFVHPGSKNAVTSAAAKVGNSGFVFAQNGSLGPVDRVPRQSLNGRGSSPVDRDEAFGMHVRVETVRNMISDKCNDIGRARSGRYDSQMVIKGPRERERERERYNGPAPDGTIGRPLREQHSLDNRERSLSSVQRRGAPHPSRLRMRSRSRSRSPQTWLSPKGRYSSRSSPSFRLPHRRPDHMPGFTPIPGNRSSPPHNYWSDDRKDDLNNVRERGSRRRFSLSERISPGRPFRQNHRLELIESPVRLRPDEYYRPICPVRFNEMSRAGKAPRGDSSDEGNRKRGGRYGRVQHPMRRYDPDDTVKRFLYDVENDFSLHGSSRDKETSGFNGRDSPRNFARVIDSRVGTKAQGEIEEKRVMSDITVKENTVLTQVWNEKT</sequence>
<name>A0A7J7MS20_9MAGN</name>
<comment type="caution">
    <text evidence="2">The sequence shown here is derived from an EMBL/GenBank/DDBJ whole genome shotgun (WGS) entry which is preliminary data.</text>
</comment>
<dbReference type="EMBL" id="JACGCM010001272">
    <property type="protein sequence ID" value="KAF6157676.1"/>
    <property type="molecule type" value="Genomic_DNA"/>
</dbReference>
<reference evidence="2 3" key="1">
    <citation type="journal article" date="2020" name="IScience">
        <title>Genome Sequencing of the Endangered Kingdonia uniflora (Circaeasteraceae, Ranunculales) Reveals Potential Mechanisms of Evolutionary Specialization.</title>
        <authorList>
            <person name="Sun Y."/>
            <person name="Deng T."/>
            <person name="Zhang A."/>
            <person name="Moore M.J."/>
            <person name="Landis J.B."/>
            <person name="Lin N."/>
            <person name="Zhang H."/>
            <person name="Zhang X."/>
            <person name="Huang J."/>
            <person name="Zhang X."/>
            <person name="Sun H."/>
            <person name="Wang H."/>
        </authorList>
    </citation>
    <scope>NUCLEOTIDE SEQUENCE [LARGE SCALE GENOMIC DNA]</scope>
    <source>
        <strain evidence="2">TB1705</strain>
        <tissue evidence="2">Leaf</tissue>
    </source>
</reference>
<proteinExistence type="predicted"/>
<protein>
    <submittedName>
        <fullName evidence="2">Uncharacterized protein</fullName>
    </submittedName>
</protein>
<feature type="region of interest" description="Disordered" evidence="1">
    <location>
        <begin position="1025"/>
        <end position="1165"/>
    </location>
</feature>
<feature type="compositionally biased region" description="Basic residues" evidence="1">
    <location>
        <begin position="1091"/>
        <end position="1101"/>
    </location>
</feature>
<gene>
    <name evidence="2" type="ORF">GIB67_037249</name>
</gene>
<feature type="compositionally biased region" description="Low complexity" evidence="1">
    <location>
        <begin position="520"/>
        <end position="531"/>
    </location>
</feature>
<organism evidence="2 3">
    <name type="scientific">Kingdonia uniflora</name>
    <dbReference type="NCBI Taxonomy" id="39325"/>
    <lineage>
        <taxon>Eukaryota</taxon>
        <taxon>Viridiplantae</taxon>
        <taxon>Streptophyta</taxon>
        <taxon>Embryophyta</taxon>
        <taxon>Tracheophyta</taxon>
        <taxon>Spermatophyta</taxon>
        <taxon>Magnoliopsida</taxon>
        <taxon>Ranunculales</taxon>
        <taxon>Circaeasteraceae</taxon>
        <taxon>Kingdonia</taxon>
    </lineage>
</organism>
<feature type="region of interest" description="Disordered" evidence="1">
    <location>
        <begin position="1214"/>
        <end position="1246"/>
    </location>
</feature>
<feature type="compositionally biased region" description="Basic and acidic residues" evidence="1">
    <location>
        <begin position="1150"/>
        <end position="1164"/>
    </location>
</feature>
<feature type="compositionally biased region" description="Acidic residues" evidence="1">
    <location>
        <begin position="686"/>
        <end position="697"/>
    </location>
</feature>
<dbReference type="Proteomes" id="UP000541444">
    <property type="component" value="Unassembled WGS sequence"/>
</dbReference>
<feature type="compositionally biased region" description="Basic and acidic residues" evidence="1">
    <location>
        <begin position="1042"/>
        <end position="1053"/>
    </location>
</feature>
<feature type="compositionally biased region" description="Polar residues" evidence="1">
    <location>
        <begin position="665"/>
        <end position="681"/>
    </location>
</feature>
<dbReference type="OrthoDB" id="1350766at2759"/>
<dbReference type="PANTHER" id="PTHR34536">
    <property type="entry name" value="DENTIN SIALOPHOSPHOPROTEIN-LIKE PROTEIN"/>
    <property type="match status" value="1"/>
</dbReference>
<feature type="compositionally biased region" description="Basic and acidic residues" evidence="1">
    <location>
        <begin position="1221"/>
        <end position="1231"/>
    </location>
</feature>
<evidence type="ECO:0000313" key="3">
    <source>
        <dbReference type="Proteomes" id="UP000541444"/>
    </source>
</evidence>
<feature type="region of interest" description="Disordered" evidence="1">
    <location>
        <begin position="510"/>
        <end position="542"/>
    </location>
</feature>
<feature type="compositionally biased region" description="Basic and acidic residues" evidence="1">
    <location>
        <begin position="1065"/>
        <end position="1078"/>
    </location>
</feature>
<accession>A0A7J7MS20</accession>
<evidence type="ECO:0000256" key="1">
    <source>
        <dbReference type="SAM" id="MobiDB-lite"/>
    </source>
</evidence>
<dbReference type="PANTHER" id="PTHR34536:SF6">
    <property type="entry name" value="DENTIN SIALOPHOSPHOPROTEIN-LIKE PROTEIN"/>
    <property type="match status" value="1"/>
</dbReference>
<evidence type="ECO:0000313" key="2">
    <source>
        <dbReference type="EMBL" id="KAF6157676.1"/>
    </source>
</evidence>
<feature type="region of interest" description="Disordered" evidence="1">
    <location>
        <begin position="665"/>
        <end position="704"/>
    </location>
</feature>
<keyword evidence="3" id="KW-1185">Reference proteome</keyword>